<feature type="compositionally biased region" description="Pro residues" evidence="1">
    <location>
        <begin position="163"/>
        <end position="172"/>
    </location>
</feature>
<reference evidence="2" key="1">
    <citation type="submission" date="2020-11" db="EMBL/GenBank/DDBJ databases">
        <authorList>
            <consortium name="DOE Joint Genome Institute"/>
            <person name="Ahrendt S."/>
            <person name="Riley R."/>
            <person name="Andreopoulos W."/>
            <person name="Labutti K."/>
            <person name="Pangilinan J."/>
            <person name="Ruiz-Duenas F.J."/>
            <person name="Barrasa J.M."/>
            <person name="Sanchez-Garcia M."/>
            <person name="Camarero S."/>
            <person name="Miyauchi S."/>
            <person name="Serrano A."/>
            <person name="Linde D."/>
            <person name="Babiker R."/>
            <person name="Drula E."/>
            <person name="Ayuso-Fernandez I."/>
            <person name="Pacheco R."/>
            <person name="Padilla G."/>
            <person name="Ferreira P."/>
            <person name="Barriuso J."/>
            <person name="Kellner H."/>
            <person name="Castanera R."/>
            <person name="Alfaro M."/>
            <person name="Ramirez L."/>
            <person name="Pisabarro A.G."/>
            <person name="Kuo A."/>
            <person name="Tritt A."/>
            <person name="Lipzen A."/>
            <person name="He G."/>
            <person name="Yan M."/>
            <person name="Ng V."/>
            <person name="Cullen D."/>
            <person name="Martin F."/>
            <person name="Rosso M.-N."/>
            <person name="Henrissat B."/>
            <person name="Hibbett D."/>
            <person name="Martinez A.T."/>
            <person name="Grigoriev I.V."/>
        </authorList>
    </citation>
    <scope>NUCLEOTIDE SEQUENCE</scope>
    <source>
        <strain evidence="2">CIRM-BRFM 674</strain>
    </source>
</reference>
<feature type="region of interest" description="Disordered" evidence="1">
    <location>
        <begin position="1"/>
        <end position="61"/>
    </location>
</feature>
<proteinExistence type="predicted"/>
<organism evidence="2 3">
    <name type="scientific">Pholiota conissans</name>
    <dbReference type="NCBI Taxonomy" id="109636"/>
    <lineage>
        <taxon>Eukaryota</taxon>
        <taxon>Fungi</taxon>
        <taxon>Dikarya</taxon>
        <taxon>Basidiomycota</taxon>
        <taxon>Agaricomycotina</taxon>
        <taxon>Agaricomycetes</taxon>
        <taxon>Agaricomycetidae</taxon>
        <taxon>Agaricales</taxon>
        <taxon>Agaricineae</taxon>
        <taxon>Strophariaceae</taxon>
        <taxon>Pholiota</taxon>
    </lineage>
</organism>
<dbReference type="AlphaFoldDB" id="A0A9P5YTE3"/>
<feature type="region of interest" description="Disordered" evidence="1">
    <location>
        <begin position="117"/>
        <end position="138"/>
    </location>
</feature>
<feature type="compositionally biased region" description="Low complexity" evidence="1">
    <location>
        <begin position="26"/>
        <end position="42"/>
    </location>
</feature>
<dbReference type="EMBL" id="MU155347">
    <property type="protein sequence ID" value="KAF9475114.1"/>
    <property type="molecule type" value="Genomic_DNA"/>
</dbReference>
<keyword evidence="3" id="KW-1185">Reference proteome</keyword>
<dbReference type="Proteomes" id="UP000807469">
    <property type="component" value="Unassembled WGS sequence"/>
</dbReference>
<feature type="region of interest" description="Disordered" evidence="1">
    <location>
        <begin position="155"/>
        <end position="223"/>
    </location>
</feature>
<evidence type="ECO:0000256" key="1">
    <source>
        <dbReference type="SAM" id="MobiDB-lite"/>
    </source>
</evidence>
<name>A0A9P5YTE3_9AGAR</name>
<feature type="compositionally biased region" description="Polar residues" evidence="1">
    <location>
        <begin position="121"/>
        <end position="138"/>
    </location>
</feature>
<evidence type="ECO:0000313" key="2">
    <source>
        <dbReference type="EMBL" id="KAF9475114.1"/>
    </source>
</evidence>
<gene>
    <name evidence="2" type="ORF">BDN70DRAFT_275073</name>
</gene>
<accession>A0A9P5YTE3</accession>
<evidence type="ECO:0000313" key="3">
    <source>
        <dbReference type="Proteomes" id="UP000807469"/>
    </source>
</evidence>
<comment type="caution">
    <text evidence="2">The sequence shown here is derived from an EMBL/GenBank/DDBJ whole genome shotgun (WGS) entry which is preliminary data.</text>
</comment>
<protein>
    <submittedName>
        <fullName evidence="2">Uncharacterized protein</fullName>
    </submittedName>
</protein>
<sequence length="223" mass="23518">MSTNDKNNAHSDPITIPFAAARGRSRSMSVSSSSSGSTSSGSELPTPASTSVGSHRLSIPSPSTSPILSYFLAQSSPTTKTPVTATFPFKRKFGTTPVFEEGEPETEIPVAAHARRASANVRFSPQNTSAYSEASTDRGSNLLRRLSLSSAVFVKPQLGPDTRAPPPSPPPNSAVSPTSPSHTAPFKTKPRRSATITGDAQRPRRAPSPMGERILTGHFDGFN</sequence>
<dbReference type="OrthoDB" id="2554033at2759"/>